<name>A0A8X6KW64_TRICU</name>
<protein>
    <submittedName>
        <fullName evidence="2">Uncharacterized protein</fullName>
    </submittedName>
</protein>
<keyword evidence="3" id="KW-1185">Reference proteome</keyword>
<reference evidence="2" key="1">
    <citation type="submission" date="2020-07" db="EMBL/GenBank/DDBJ databases">
        <title>Multicomponent nature underlies the extraordinary mechanical properties of spider dragline silk.</title>
        <authorList>
            <person name="Kono N."/>
            <person name="Nakamura H."/>
            <person name="Mori M."/>
            <person name="Yoshida Y."/>
            <person name="Ohtoshi R."/>
            <person name="Malay A.D."/>
            <person name="Moran D.A.P."/>
            <person name="Tomita M."/>
            <person name="Numata K."/>
            <person name="Arakawa K."/>
        </authorList>
    </citation>
    <scope>NUCLEOTIDE SEQUENCE</scope>
</reference>
<comment type="caution">
    <text evidence="2">The sequence shown here is derived from an EMBL/GenBank/DDBJ whole genome shotgun (WGS) entry which is preliminary data.</text>
</comment>
<accession>A0A8X6KW64</accession>
<evidence type="ECO:0000313" key="2">
    <source>
        <dbReference type="EMBL" id="GFQ87379.1"/>
    </source>
</evidence>
<feature type="compositionally biased region" description="Basic and acidic residues" evidence="1">
    <location>
        <begin position="357"/>
        <end position="387"/>
    </location>
</feature>
<dbReference type="OrthoDB" id="6427821at2759"/>
<dbReference type="Proteomes" id="UP000887116">
    <property type="component" value="Unassembled WGS sequence"/>
</dbReference>
<proteinExistence type="predicted"/>
<evidence type="ECO:0000313" key="3">
    <source>
        <dbReference type="Proteomes" id="UP000887116"/>
    </source>
</evidence>
<gene>
    <name evidence="2" type="primary">AVEN_117468_1</name>
    <name evidence="2" type="ORF">TNCT_683591</name>
</gene>
<evidence type="ECO:0000256" key="1">
    <source>
        <dbReference type="SAM" id="MobiDB-lite"/>
    </source>
</evidence>
<dbReference type="EMBL" id="BMAO01023213">
    <property type="protein sequence ID" value="GFQ87379.1"/>
    <property type="molecule type" value="Genomic_DNA"/>
</dbReference>
<feature type="region of interest" description="Disordered" evidence="1">
    <location>
        <begin position="357"/>
        <end position="389"/>
    </location>
</feature>
<dbReference type="AlphaFoldDB" id="A0A8X6KW64"/>
<sequence>MASDLKFEIFASRLLGACWLEAGFLSKQPEILSLYPKEYNLDPENADIYIYEESYYAAVYVKHLFYFGVLNDDIRKLPTPFEPSPSYISEYISLTYGRDGLFSDLTIFELLLTSIVFVIHLCFSCVSEFGYTGILRYAHLSWAMFFDEYKEEFYSQGGWSQLNIVSLSYALPHFFMSPYPKELYRSNEKRRDFILHVIKAVDNYKTFSGRIHTNYKTVSKAWVKYQLQNFNISEDSILTFDEAKSQDIDDPREIEKILLDLRCSCDLNISNVLSVQAQPKFIDTCKQYAEKTPRSLNYLIASQQSETEVQQREIGVNLQENHDEIDKLIATDFTLNKGAASNTGKKDASRKNSFLKHEMNSREDFPGFKTQDTKKQKLNEESKKDNLQGDSPEVMCLLRMLLALGNLERVIYVRSSLPRSDTK</sequence>
<organism evidence="2 3">
    <name type="scientific">Trichonephila clavata</name>
    <name type="common">Joro spider</name>
    <name type="synonym">Nephila clavata</name>
    <dbReference type="NCBI Taxonomy" id="2740835"/>
    <lineage>
        <taxon>Eukaryota</taxon>
        <taxon>Metazoa</taxon>
        <taxon>Ecdysozoa</taxon>
        <taxon>Arthropoda</taxon>
        <taxon>Chelicerata</taxon>
        <taxon>Arachnida</taxon>
        <taxon>Araneae</taxon>
        <taxon>Araneomorphae</taxon>
        <taxon>Entelegynae</taxon>
        <taxon>Araneoidea</taxon>
        <taxon>Nephilidae</taxon>
        <taxon>Trichonephila</taxon>
    </lineage>
</organism>